<evidence type="ECO:0000313" key="2">
    <source>
        <dbReference type="Proteomes" id="UP000051324"/>
    </source>
</evidence>
<gene>
    <name evidence="1" type="ORF">FC32_GL001276</name>
</gene>
<name>A0A0R1TZG8_9LACO</name>
<dbReference type="STRING" id="1423724.FC32_GL001276"/>
<evidence type="ECO:0000313" key="1">
    <source>
        <dbReference type="EMBL" id="KRL84005.1"/>
    </source>
</evidence>
<comment type="caution">
    <text evidence="1">The sequence shown here is derived from an EMBL/GenBank/DDBJ whole genome shotgun (WGS) entry which is preliminary data.</text>
</comment>
<dbReference type="InterPro" id="IPR009057">
    <property type="entry name" value="Homeodomain-like_sf"/>
</dbReference>
<dbReference type="Proteomes" id="UP000051324">
    <property type="component" value="Unassembled WGS sequence"/>
</dbReference>
<dbReference type="AlphaFoldDB" id="A0A0R1TZG8"/>
<dbReference type="PATRIC" id="fig|1423724.4.peg.1332"/>
<keyword evidence="2" id="KW-1185">Reference proteome</keyword>
<dbReference type="Gene3D" id="1.10.10.60">
    <property type="entry name" value="Homeodomain-like"/>
    <property type="match status" value="1"/>
</dbReference>
<dbReference type="eggNOG" id="COG2963">
    <property type="taxonomic scope" value="Bacteria"/>
</dbReference>
<accession>A0A0R1TZG8</accession>
<dbReference type="EMBL" id="AZFT01000053">
    <property type="protein sequence ID" value="KRL84005.1"/>
    <property type="molecule type" value="Genomic_DNA"/>
</dbReference>
<proteinExistence type="predicted"/>
<protein>
    <submittedName>
        <fullName evidence="1">Small terminase subunit</fullName>
    </submittedName>
</protein>
<sequence length="163" mass="19135">MALLEMARGQYKKWLETENLLLLQGWKRDGLTDEQIAHNIGIRRETLYDWIKKYPNISNALKMGKEQANFIIENALFKKAKSGHVTAQIFWLKNNWRDKYNDSQLSVEERELLKHRIKDSELDTKIKEAKLKILQNGDGSAEDHLLELIETIESEDEREHGTE</sequence>
<organism evidence="1 2">
    <name type="scientific">Ligilactobacillus apodemi DSM 16634 = JCM 16172</name>
    <dbReference type="NCBI Taxonomy" id="1423724"/>
    <lineage>
        <taxon>Bacteria</taxon>
        <taxon>Bacillati</taxon>
        <taxon>Bacillota</taxon>
        <taxon>Bacilli</taxon>
        <taxon>Lactobacillales</taxon>
        <taxon>Lactobacillaceae</taxon>
        <taxon>Ligilactobacillus</taxon>
    </lineage>
</organism>
<reference evidence="1 2" key="1">
    <citation type="journal article" date="2015" name="Genome Announc.">
        <title>Expanding the biotechnology potential of lactobacilli through comparative genomics of 213 strains and associated genera.</title>
        <authorList>
            <person name="Sun Z."/>
            <person name="Harris H.M."/>
            <person name="McCann A."/>
            <person name="Guo C."/>
            <person name="Argimon S."/>
            <person name="Zhang W."/>
            <person name="Yang X."/>
            <person name="Jeffery I.B."/>
            <person name="Cooney J.C."/>
            <person name="Kagawa T.F."/>
            <person name="Liu W."/>
            <person name="Song Y."/>
            <person name="Salvetti E."/>
            <person name="Wrobel A."/>
            <person name="Rasinkangas P."/>
            <person name="Parkhill J."/>
            <person name="Rea M.C."/>
            <person name="O'Sullivan O."/>
            <person name="Ritari J."/>
            <person name="Douillard F.P."/>
            <person name="Paul Ross R."/>
            <person name="Yang R."/>
            <person name="Briner A.E."/>
            <person name="Felis G.E."/>
            <person name="de Vos W.M."/>
            <person name="Barrangou R."/>
            <person name="Klaenhammer T.R."/>
            <person name="Caufield P.W."/>
            <person name="Cui Y."/>
            <person name="Zhang H."/>
            <person name="O'Toole P.W."/>
        </authorList>
    </citation>
    <scope>NUCLEOTIDE SEQUENCE [LARGE SCALE GENOMIC DNA]</scope>
    <source>
        <strain evidence="1 2">DSM 16634</strain>
    </source>
</reference>
<dbReference type="SUPFAM" id="SSF46689">
    <property type="entry name" value="Homeodomain-like"/>
    <property type="match status" value="1"/>
</dbReference>